<organism evidence="2">
    <name type="scientific">hydrothermal vent metagenome</name>
    <dbReference type="NCBI Taxonomy" id="652676"/>
    <lineage>
        <taxon>unclassified sequences</taxon>
        <taxon>metagenomes</taxon>
        <taxon>ecological metagenomes</taxon>
    </lineage>
</organism>
<accession>A0A3B0WMS4</accession>
<dbReference type="SUPFAM" id="SSF51905">
    <property type="entry name" value="FAD/NAD(P)-binding domain"/>
    <property type="match status" value="1"/>
</dbReference>
<reference evidence="2" key="1">
    <citation type="submission" date="2018-06" db="EMBL/GenBank/DDBJ databases">
        <authorList>
            <person name="Zhirakovskaya E."/>
        </authorList>
    </citation>
    <scope>NUCLEOTIDE SEQUENCE</scope>
</reference>
<dbReference type="Gene3D" id="3.50.50.60">
    <property type="entry name" value="FAD/NAD(P)-binding domain"/>
    <property type="match status" value="1"/>
</dbReference>
<sequence>MTNTDVPTNNVNVDVLIIGGGIAGLWSLARLQKAGYKTVLLESETLGAGQTRYAQGIIHGGTKYALTGKLTASSEAVANMPSRWRACYEGKGELDLTQAELLSDAHYLWSTTSLTSRISGFFASKVMRARSTELSPNELPNIFQHKKFKGQFYRLDEPVFNTLSVVRALAEPRKKSILPIKQFSIACAEDKLCVESQDGNNYCFDYKKIIFMAGQGNEDLLSRFNLDKPKMQRRPLKMAVMRGAQSDMIYAHCLGASVNPRITITSHYDNEGRIVWYIGGQLAEEGVNKSDVELIQAAKNELNDLIPWLELKNAEWGVLEVDRAEIKEQGSTRPDSFSIEKNKNVITAWPTKMALSPVLADALLEIIEDDNVSKNTGLSLPDWQAIQYADFPWDEKTCWDRGKT</sequence>
<feature type="domain" description="FAD dependent oxidoreductase" evidence="1">
    <location>
        <begin position="14"/>
        <end position="171"/>
    </location>
</feature>
<evidence type="ECO:0000259" key="1">
    <source>
        <dbReference type="Pfam" id="PF01266"/>
    </source>
</evidence>
<proteinExistence type="predicted"/>
<dbReference type="InterPro" id="IPR036188">
    <property type="entry name" value="FAD/NAD-bd_sf"/>
</dbReference>
<evidence type="ECO:0000313" key="2">
    <source>
        <dbReference type="EMBL" id="VAW53850.1"/>
    </source>
</evidence>
<gene>
    <name evidence="2" type="ORF">MNBD_GAMMA06-1436</name>
</gene>
<protein>
    <submittedName>
        <fullName evidence="2">Oxidoreductase, FAD-binding</fullName>
    </submittedName>
</protein>
<name>A0A3B0WMS4_9ZZZZ</name>
<dbReference type="AlphaFoldDB" id="A0A3B0WMS4"/>
<dbReference type="InterPro" id="IPR006076">
    <property type="entry name" value="FAD-dep_OxRdtase"/>
</dbReference>
<dbReference type="EMBL" id="UOFD01000067">
    <property type="protein sequence ID" value="VAW53850.1"/>
    <property type="molecule type" value="Genomic_DNA"/>
</dbReference>
<dbReference type="Pfam" id="PF01266">
    <property type="entry name" value="DAO"/>
    <property type="match status" value="1"/>
</dbReference>